<dbReference type="EMBL" id="AP019514">
    <property type="protein sequence ID" value="BBI61760.1"/>
    <property type="molecule type" value="Genomic_DNA"/>
</dbReference>
<dbReference type="Gene3D" id="3.40.50.300">
    <property type="entry name" value="P-loop containing nucleotide triphosphate hydrolases"/>
    <property type="match status" value="1"/>
</dbReference>
<dbReference type="SUPFAM" id="SSF52540">
    <property type="entry name" value="P-loop containing nucleoside triphosphate hydrolases"/>
    <property type="match status" value="1"/>
</dbReference>
<proteinExistence type="predicted"/>
<dbReference type="Proteomes" id="UP000320231">
    <property type="component" value="Chromosome"/>
</dbReference>
<name>A0A455U6H4_9GAMM</name>
<organism evidence="2 3">
    <name type="scientific">Vreelandella sulfidaeris</name>
    <dbReference type="NCBI Taxonomy" id="115553"/>
    <lineage>
        <taxon>Bacteria</taxon>
        <taxon>Pseudomonadati</taxon>
        <taxon>Pseudomonadota</taxon>
        <taxon>Gammaproteobacteria</taxon>
        <taxon>Oceanospirillales</taxon>
        <taxon>Halomonadaceae</taxon>
        <taxon>Vreelandella</taxon>
    </lineage>
</organism>
<gene>
    <name evidence="2" type="ORF">HSBAA_30660</name>
</gene>
<reference evidence="2 3" key="1">
    <citation type="journal article" date="2019" name="Microbiol. Resour. Announc.">
        <title>Complete Genome Sequence of Halomonas sulfidaeris Strain Esulfide1 Isolated from a Metal Sulfide Rock at a Depth of 2,200 Meters, Obtained Using Nanopore Sequencing.</title>
        <authorList>
            <person name="Saito M."/>
            <person name="Nishigata A."/>
            <person name="Galipon J."/>
            <person name="Arakawa K."/>
        </authorList>
    </citation>
    <scope>NUCLEOTIDE SEQUENCE [LARGE SCALE GENOMIC DNA]</scope>
    <source>
        <strain evidence="2 3">ATCC BAA-803</strain>
    </source>
</reference>
<evidence type="ECO:0000259" key="1">
    <source>
        <dbReference type="Pfam" id="PF02463"/>
    </source>
</evidence>
<dbReference type="AlphaFoldDB" id="A0A455U6H4"/>
<accession>A0A455U6H4</accession>
<dbReference type="KEGG" id="hsr:HSBAA_30660"/>
<feature type="domain" description="RecF/RecN/SMC N-terminal" evidence="1">
    <location>
        <begin position="93"/>
        <end position="254"/>
    </location>
</feature>
<dbReference type="Pfam" id="PF02463">
    <property type="entry name" value="SMC_N"/>
    <property type="match status" value="1"/>
</dbReference>
<dbReference type="PANTHER" id="PTHR32114">
    <property type="entry name" value="ABC TRANSPORTER ABCH.3"/>
    <property type="match status" value="1"/>
</dbReference>
<evidence type="ECO:0000313" key="2">
    <source>
        <dbReference type="EMBL" id="BBI61760.1"/>
    </source>
</evidence>
<dbReference type="PANTHER" id="PTHR32114:SF2">
    <property type="entry name" value="ABC TRANSPORTER ABCH.3"/>
    <property type="match status" value="1"/>
</dbReference>
<dbReference type="InterPro" id="IPR003395">
    <property type="entry name" value="RecF/RecN/SMC_N"/>
</dbReference>
<dbReference type="InterPro" id="IPR027417">
    <property type="entry name" value="P-loop_NTPase"/>
</dbReference>
<sequence length="274" mass="30046">MEDTRERLKIAQETLTNFEDAMTSIADETSLEREIRSLMAAVDSDLARASGLKRQVESAIAEFKRIQAETSPYAKMLAETQEAIEKLVADRTGEVAKMSEVERRLSVANLAVEVLGTSGVRAHILDHVTPILNDRTGHYLGQLSEGEITATWQTISATKAGELRDKFAIHVTNTKGAKSFGGLSGGEKRKVRIATAMALQDLVATRSAKSLPLFIFDEIDHALDSNGLERLMSIMKEKATKSGTVLVISHNDLNHYISDAITVVKEHGLSRIED</sequence>
<protein>
    <recommendedName>
        <fullName evidence="1">RecF/RecN/SMC N-terminal domain-containing protein</fullName>
    </recommendedName>
</protein>
<evidence type="ECO:0000313" key="3">
    <source>
        <dbReference type="Proteomes" id="UP000320231"/>
    </source>
</evidence>